<feature type="domain" description="Multidrug resistance protein MdtA-like barrel-sandwich hybrid" evidence="7">
    <location>
        <begin position="55"/>
        <end position="263"/>
    </location>
</feature>
<keyword evidence="4 6" id="KW-0472">Membrane</keyword>
<dbReference type="PRINTS" id="PR01490">
    <property type="entry name" value="RTXTOXIND"/>
</dbReference>
<dbReference type="GO" id="GO:0055085">
    <property type="term" value="P:transmembrane transport"/>
    <property type="evidence" value="ECO:0007669"/>
    <property type="project" value="InterPro"/>
</dbReference>
<dbReference type="InterPro" id="IPR058792">
    <property type="entry name" value="Beta-barrel_RND_2"/>
</dbReference>
<dbReference type="Pfam" id="PF25917">
    <property type="entry name" value="BSH_RND"/>
    <property type="match status" value="1"/>
</dbReference>
<proteinExistence type="predicted"/>
<dbReference type="Proteomes" id="UP000248745">
    <property type="component" value="Unassembled WGS sequence"/>
</dbReference>
<dbReference type="AlphaFoldDB" id="A0A2W2BFF9"/>
<dbReference type="OrthoDB" id="9811754at2"/>
<evidence type="ECO:0000313" key="10">
    <source>
        <dbReference type="Proteomes" id="UP000248745"/>
    </source>
</evidence>
<evidence type="ECO:0000256" key="5">
    <source>
        <dbReference type="SAM" id="Coils"/>
    </source>
</evidence>
<evidence type="ECO:0000313" key="9">
    <source>
        <dbReference type="EMBL" id="PZF74969.1"/>
    </source>
</evidence>
<feature type="transmembrane region" description="Helical" evidence="6">
    <location>
        <begin position="16"/>
        <end position="36"/>
    </location>
</feature>
<protein>
    <submittedName>
        <fullName evidence="9">HlyD family secretion protein</fullName>
    </submittedName>
</protein>
<dbReference type="Gene3D" id="2.40.50.100">
    <property type="match status" value="1"/>
</dbReference>
<feature type="coiled-coil region" evidence="5">
    <location>
        <begin position="159"/>
        <end position="193"/>
    </location>
</feature>
<sequence>MAGIETAEPKKRSKGFVIVLAALVIVGGGFGITKYLHAQHHEETDDAQIDANISPVIPRVAGYISEVRVKDNQYVKKGDTLIVLDNRDYQIKVDQADAAVAAANSNLSVAQATTSAAKVGIYSAQANVTTAEAQIEAAKVNVWRANQDYTRYANLIKDHSITQQQYDEALAAKQRAERQLQVLVEQKNAASRQANAVVSQSNATGEQISVANAGIKQRLAELETAKLNLSYTVIIAPADGKISKVGVQPGQFMQAGQTMFSIVLNDAVWVVANFKETQLNKMKIGQKVTVSIDALGGHEFEATLTSFAPATGARFALLPPDNASGNFVKVVQRVPVKIEFVNTSDPRIKDLRPGMNADVDVHLD</sequence>
<name>A0A2W2BFF9_9BACT</name>
<evidence type="ECO:0000256" key="3">
    <source>
        <dbReference type="ARBA" id="ARBA00022989"/>
    </source>
</evidence>
<dbReference type="PANTHER" id="PTHR30386:SF26">
    <property type="entry name" value="TRANSPORT PROTEIN COMB"/>
    <property type="match status" value="1"/>
</dbReference>
<organism evidence="9 10">
    <name type="scientific">Taibaiella soli</name>
    <dbReference type="NCBI Taxonomy" id="1649169"/>
    <lineage>
        <taxon>Bacteria</taxon>
        <taxon>Pseudomonadati</taxon>
        <taxon>Bacteroidota</taxon>
        <taxon>Chitinophagia</taxon>
        <taxon>Chitinophagales</taxon>
        <taxon>Chitinophagaceae</taxon>
        <taxon>Taibaiella</taxon>
    </lineage>
</organism>
<dbReference type="GO" id="GO:0016020">
    <property type="term" value="C:membrane"/>
    <property type="evidence" value="ECO:0007669"/>
    <property type="project" value="UniProtKB-SubCell"/>
</dbReference>
<feature type="domain" description="CusB-like beta-barrel" evidence="8">
    <location>
        <begin position="268"/>
        <end position="311"/>
    </location>
</feature>
<evidence type="ECO:0000256" key="1">
    <source>
        <dbReference type="ARBA" id="ARBA00004167"/>
    </source>
</evidence>
<keyword evidence="5" id="KW-0175">Coiled coil</keyword>
<evidence type="ECO:0000256" key="4">
    <source>
        <dbReference type="ARBA" id="ARBA00023136"/>
    </source>
</evidence>
<evidence type="ECO:0000259" key="8">
    <source>
        <dbReference type="Pfam" id="PF25954"/>
    </source>
</evidence>
<dbReference type="Gene3D" id="1.10.287.470">
    <property type="entry name" value="Helix hairpin bin"/>
    <property type="match status" value="2"/>
</dbReference>
<dbReference type="InterPro" id="IPR058625">
    <property type="entry name" value="MdtA-like_BSH"/>
</dbReference>
<accession>A0A2W2BFF9</accession>
<reference evidence="9 10" key="1">
    <citation type="submission" date="2018-06" db="EMBL/GenBank/DDBJ databases">
        <title>Mucibacter soli gen. nov., sp. nov., a new member of the family Chitinophagaceae producing mucin.</title>
        <authorList>
            <person name="Kim M.-K."/>
            <person name="Park S."/>
            <person name="Kim T.-S."/>
            <person name="Joung Y."/>
            <person name="Han J.-H."/>
            <person name="Kim S.B."/>
        </authorList>
    </citation>
    <scope>NUCLEOTIDE SEQUENCE [LARGE SCALE GENOMIC DNA]</scope>
    <source>
        <strain evidence="9 10">R1-15</strain>
    </source>
</reference>
<comment type="subcellular location">
    <subcellularLocation>
        <location evidence="1">Membrane</location>
        <topology evidence="1">Single-pass membrane protein</topology>
    </subcellularLocation>
</comment>
<evidence type="ECO:0000256" key="2">
    <source>
        <dbReference type="ARBA" id="ARBA00022692"/>
    </source>
</evidence>
<dbReference type="Pfam" id="PF25954">
    <property type="entry name" value="Beta-barrel_RND_2"/>
    <property type="match status" value="1"/>
</dbReference>
<dbReference type="PANTHER" id="PTHR30386">
    <property type="entry name" value="MEMBRANE FUSION SUBUNIT OF EMRAB-TOLC MULTIDRUG EFFLUX PUMP"/>
    <property type="match status" value="1"/>
</dbReference>
<evidence type="ECO:0000259" key="7">
    <source>
        <dbReference type="Pfam" id="PF25917"/>
    </source>
</evidence>
<keyword evidence="3 6" id="KW-1133">Transmembrane helix</keyword>
<evidence type="ECO:0000256" key="6">
    <source>
        <dbReference type="SAM" id="Phobius"/>
    </source>
</evidence>
<dbReference type="SUPFAM" id="SSF111369">
    <property type="entry name" value="HlyD-like secretion proteins"/>
    <property type="match status" value="2"/>
</dbReference>
<dbReference type="Gene3D" id="2.40.30.170">
    <property type="match status" value="1"/>
</dbReference>
<dbReference type="EMBL" id="QKTW01000002">
    <property type="protein sequence ID" value="PZF74969.1"/>
    <property type="molecule type" value="Genomic_DNA"/>
</dbReference>
<comment type="caution">
    <text evidence="9">The sequence shown here is derived from an EMBL/GenBank/DDBJ whole genome shotgun (WGS) entry which is preliminary data.</text>
</comment>
<keyword evidence="2 6" id="KW-0812">Transmembrane</keyword>
<dbReference type="InterPro" id="IPR050739">
    <property type="entry name" value="MFP"/>
</dbReference>
<keyword evidence="10" id="KW-1185">Reference proteome</keyword>
<gene>
    <name evidence="9" type="ORF">DN068_01440</name>
</gene>